<sequence length="118" mass="12902">MDCAGDGASPRRLELRLELNLARQAQGEEGSEAARRGGEIGEAEGLRGSHGRAAAIYRQAEGQADKGKRRWKHGYLARHVADKLRGDGVAGDREAMLAGGEKRRHGAARRWDRTEMRG</sequence>
<protein>
    <submittedName>
        <fullName evidence="2">Uncharacterized protein</fullName>
    </submittedName>
</protein>
<name>A0A6G1BTZ7_9ORYZ</name>
<evidence type="ECO:0000256" key="1">
    <source>
        <dbReference type="SAM" id="MobiDB-lite"/>
    </source>
</evidence>
<dbReference type="EMBL" id="SPHZ02000011">
    <property type="protein sequence ID" value="KAF0891221.1"/>
    <property type="molecule type" value="Genomic_DNA"/>
</dbReference>
<accession>A0A6G1BTZ7</accession>
<feature type="compositionally biased region" description="Basic and acidic residues" evidence="1">
    <location>
        <begin position="32"/>
        <end position="47"/>
    </location>
</feature>
<reference evidence="2 3" key="1">
    <citation type="submission" date="2019-11" db="EMBL/GenBank/DDBJ databases">
        <title>Whole genome sequence of Oryza granulata.</title>
        <authorList>
            <person name="Li W."/>
        </authorList>
    </citation>
    <scope>NUCLEOTIDE SEQUENCE [LARGE SCALE GENOMIC DNA]</scope>
    <source>
        <strain evidence="3">cv. Menghai</strain>
        <tissue evidence="2">Leaf</tissue>
    </source>
</reference>
<keyword evidence="3" id="KW-1185">Reference proteome</keyword>
<proteinExistence type="predicted"/>
<feature type="compositionally biased region" description="Basic and acidic residues" evidence="1">
    <location>
        <begin position="109"/>
        <end position="118"/>
    </location>
</feature>
<gene>
    <name evidence="2" type="ORF">E2562_009401</name>
</gene>
<feature type="region of interest" description="Disordered" evidence="1">
    <location>
        <begin position="24"/>
        <end position="51"/>
    </location>
</feature>
<dbReference type="Proteomes" id="UP000479710">
    <property type="component" value="Unassembled WGS sequence"/>
</dbReference>
<organism evidence="2 3">
    <name type="scientific">Oryza meyeriana var. granulata</name>
    <dbReference type="NCBI Taxonomy" id="110450"/>
    <lineage>
        <taxon>Eukaryota</taxon>
        <taxon>Viridiplantae</taxon>
        <taxon>Streptophyta</taxon>
        <taxon>Embryophyta</taxon>
        <taxon>Tracheophyta</taxon>
        <taxon>Spermatophyta</taxon>
        <taxon>Magnoliopsida</taxon>
        <taxon>Liliopsida</taxon>
        <taxon>Poales</taxon>
        <taxon>Poaceae</taxon>
        <taxon>BOP clade</taxon>
        <taxon>Oryzoideae</taxon>
        <taxon>Oryzeae</taxon>
        <taxon>Oryzinae</taxon>
        <taxon>Oryza</taxon>
        <taxon>Oryza meyeriana</taxon>
    </lineage>
</organism>
<comment type="caution">
    <text evidence="2">The sequence shown here is derived from an EMBL/GenBank/DDBJ whole genome shotgun (WGS) entry which is preliminary data.</text>
</comment>
<dbReference type="AlphaFoldDB" id="A0A6G1BTZ7"/>
<feature type="region of interest" description="Disordered" evidence="1">
    <location>
        <begin position="96"/>
        <end position="118"/>
    </location>
</feature>
<evidence type="ECO:0000313" key="3">
    <source>
        <dbReference type="Proteomes" id="UP000479710"/>
    </source>
</evidence>
<evidence type="ECO:0000313" key="2">
    <source>
        <dbReference type="EMBL" id="KAF0891221.1"/>
    </source>
</evidence>